<gene>
    <name evidence="2" type="ORF">MiSe_05430</name>
</gene>
<dbReference type="AlphaFoldDB" id="A0AAV3X6G0"/>
<name>A0AAV3X6G0_9CYAN</name>
<dbReference type="SUPFAM" id="SSF47090">
    <property type="entry name" value="PGBD-like"/>
    <property type="match status" value="1"/>
</dbReference>
<dbReference type="Gene3D" id="1.10.101.10">
    <property type="entry name" value="PGBD-like superfamily/PGBD"/>
    <property type="match status" value="1"/>
</dbReference>
<feature type="domain" description="Peptidoglycan binding-like" evidence="1">
    <location>
        <begin position="128"/>
        <end position="179"/>
    </location>
</feature>
<dbReference type="InterPro" id="IPR036366">
    <property type="entry name" value="PGBDSf"/>
</dbReference>
<dbReference type="InterPro" id="IPR036365">
    <property type="entry name" value="PGBD-like_sf"/>
</dbReference>
<dbReference type="Proteomes" id="UP001050975">
    <property type="component" value="Unassembled WGS sequence"/>
</dbReference>
<proteinExistence type="predicted"/>
<dbReference type="RefSeq" id="WP_226574292.1">
    <property type="nucleotide sequence ID" value="NZ_BLAY01000004.1"/>
</dbReference>
<dbReference type="InterPro" id="IPR009045">
    <property type="entry name" value="Zn_M74/Hedgehog-like"/>
</dbReference>
<dbReference type="EMBL" id="BLAY01000004">
    <property type="protein sequence ID" value="GET35797.1"/>
    <property type="molecule type" value="Genomic_DNA"/>
</dbReference>
<accession>A0AAV3X6G0</accession>
<sequence length="184" mass="20273">MLYNQYKNGRCGIAIAARPSTSNHEDGLALDVEDPRGWEPYFIRHGWRPLRGDPPHFDYTGGGRSDISNIAVKAFQRLWNRYNSSDRIAEDGDCGAATLARLNQSPIAGFGEINSTRILRLNQPFIEGDDVRKIQQALVKANISVTVDGIFGLSTESAIKQFQQQKGLTPDGIVGTATRLELGL</sequence>
<evidence type="ECO:0000313" key="2">
    <source>
        <dbReference type="EMBL" id="GET35797.1"/>
    </source>
</evidence>
<dbReference type="CDD" id="cd14814">
    <property type="entry name" value="Peptidase_M15"/>
    <property type="match status" value="1"/>
</dbReference>
<evidence type="ECO:0000259" key="1">
    <source>
        <dbReference type="Pfam" id="PF01471"/>
    </source>
</evidence>
<organism evidence="2 3">
    <name type="scientific">Microseira wollei NIES-4236</name>
    <dbReference type="NCBI Taxonomy" id="2530354"/>
    <lineage>
        <taxon>Bacteria</taxon>
        <taxon>Bacillati</taxon>
        <taxon>Cyanobacteriota</taxon>
        <taxon>Cyanophyceae</taxon>
        <taxon>Oscillatoriophycideae</taxon>
        <taxon>Aerosakkonematales</taxon>
        <taxon>Aerosakkonemataceae</taxon>
        <taxon>Microseira</taxon>
    </lineage>
</organism>
<keyword evidence="3" id="KW-1185">Reference proteome</keyword>
<evidence type="ECO:0000313" key="3">
    <source>
        <dbReference type="Proteomes" id="UP001050975"/>
    </source>
</evidence>
<reference evidence="2" key="1">
    <citation type="submission" date="2019-10" db="EMBL/GenBank/DDBJ databases">
        <title>Draft genome sequece of Microseira wollei NIES-4236.</title>
        <authorList>
            <person name="Yamaguchi H."/>
            <person name="Suzuki S."/>
            <person name="Kawachi M."/>
        </authorList>
    </citation>
    <scope>NUCLEOTIDE SEQUENCE</scope>
    <source>
        <strain evidence="2">NIES-4236</strain>
    </source>
</reference>
<dbReference type="InterPro" id="IPR002477">
    <property type="entry name" value="Peptidoglycan-bd-like"/>
</dbReference>
<protein>
    <submittedName>
        <fullName evidence="2">Peptidoglycan-binding domain-containing protein</fullName>
    </submittedName>
</protein>
<dbReference type="SUPFAM" id="SSF55166">
    <property type="entry name" value="Hedgehog/DD-peptidase"/>
    <property type="match status" value="1"/>
</dbReference>
<comment type="caution">
    <text evidence="2">The sequence shown here is derived from an EMBL/GenBank/DDBJ whole genome shotgun (WGS) entry which is preliminary data.</text>
</comment>
<dbReference type="Pfam" id="PF01471">
    <property type="entry name" value="PG_binding_1"/>
    <property type="match status" value="1"/>
</dbReference>